<proteinExistence type="predicted"/>
<gene>
    <name evidence="2" type="ORF">L596_005304</name>
</gene>
<sequence length="82" mass="9494">MGRWAVFPRLPWKSARHESRRSTRCRRNARSQTHDSSEAGPPGARFESDAVNVRRTARRGGEKEEDRSPSEADQREESRDRS</sequence>
<accession>A0A4U8V2Y6</accession>
<evidence type="ECO:0000313" key="2">
    <source>
        <dbReference type="EMBL" id="TMS38618.1"/>
    </source>
</evidence>
<feature type="region of interest" description="Disordered" evidence="1">
    <location>
        <begin position="12"/>
        <end position="82"/>
    </location>
</feature>
<feature type="compositionally biased region" description="Basic and acidic residues" evidence="1">
    <location>
        <begin position="59"/>
        <end position="82"/>
    </location>
</feature>
<dbReference type="Proteomes" id="UP000298663">
    <property type="component" value="Unassembled WGS sequence"/>
</dbReference>
<reference evidence="2 3" key="1">
    <citation type="journal article" date="2015" name="Genome Biol.">
        <title>Comparative genomics of Steinernema reveals deeply conserved gene regulatory networks.</title>
        <authorList>
            <person name="Dillman A.R."/>
            <person name="Macchietto M."/>
            <person name="Porter C.F."/>
            <person name="Rogers A."/>
            <person name="Williams B."/>
            <person name="Antoshechkin I."/>
            <person name="Lee M.M."/>
            <person name="Goodwin Z."/>
            <person name="Lu X."/>
            <person name="Lewis E.E."/>
            <person name="Goodrich-Blair H."/>
            <person name="Stock S.P."/>
            <person name="Adams B.J."/>
            <person name="Sternberg P.W."/>
            <person name="Mortazavi A."/>
        </authorList>
    </citation>
    <scope>NUCLEOTIDE SEQUENCE [LARGE SCALE GENOMIC DNA]</scope>
    <source>
        <strain evidence="2 3">ALL</strain>
    </source>
</reference>
<dbReference type="EMBL" id="AZBU02000001">
    <property type="protein sequence ID" value="TMS38618.1"/>
    <property type="molecule type" value="Genomic_DNA"/>
</dbReference>
<reference evidence="2 3" key="2">
    <citation type="journal article" date="2019" name="G3 (Bethesda)">
        <title>Hybrid Assembly of the Genome of the Entomopathogenic Nematode Steinernema carpocapsae Identifies the X-Chromosome.</title>
        <authorList>
            <person name="Serra L."/>
            <person name="Macchietto M."/>
            <person name="Macias-Munoz A."/>
            <person name="McGill C.J."/>
            <person name="Rodriguez I.M."/>
            <person name="Rodriguez B."/>
            <person name="Murad R."/>
            <person name="Mortazavi A."/>
        </authorList>
    </citation>
    <scope>NUCLEOTIDE SEQUENCE [LARGE SCALE GENOMIC DNA]</scope>
    <source>
        <strain evidence="2 3">ALL</strain>
    </source>
</reference>
<organism evidence="2 3">
    <name type="scientific">Steinernema carpocapsae</name>
    <name type="common">Entomopathogenic nematode</name>
    <dbReference type="NCBI Taxonomy" id="34508"/>
    <lineage>
        <taxon>Eukaryota</taxon>
        <taxon>Metazoa</taxon>
        <taxon>Ecdysozoa</taxon>
        <taxon>Nematoda</taxon>
        <taxon>Chromadorea</taxon>
        <taxon>Rhabditida</taxon>
        <taxon>Tylenchina</taxon>
        <taxon>Panagrolaimomorpha</taxon>
        <taxon>Strongyloidoidea</taxon>
        <taxon>Steinernematidae</taxon>
        <taxon>Steinernema</taxon>
    </lineage>
</organism>
<protein>
    <submittedName>
        <fullName evidence="2">Uncharacterized protein</fullName>
    </submittedName>
</protein>
<evidence type="ECO:0000313" key="3">
    <source>
        <dbReference type="Proteomes" id="UP000298663"/>
    </source>
</evidence>
<name>A0A4U8V2Y6_STECR</name>
<comment type="caution">
    <text evidence="2">The sequence shown here is derived from an EMBL/GenBank/DDBJ whole genome shotgun (WGS) entry which is preliminary data.</text>
</comment>
<keyword evidence="3" id="KW-1185">Reference proteome</keyword>
<dbReference type="AlphaFoldDB" id="A0A4U8V2Y6"/>
<evidence type="ECO:0000256" key="1">
    <source>
        <dbReference type="SAM" id="MobiDB-lite"/>
    </source>
</evidence>